<accession>X0TL24</accession>
<protein>
    <recommendedName>
        <fullName evidence="1">C-methyltransferase domain-containing protein</fullName>
    </recommendedName>
</protein>
<gene>
    <name evidence="2" type="ORF">S01H1_05874</name>
</gene>
<dbReference type="Pfam" id="PF13489">
    <property type="entry name" value="Methyltransf_23"/>
    <property type="match status" value="1"/>
</dbReference>
<comment type="caution">
    <text evidence="2">The sequence shown here is derived from an EMBL/GenBank/DDBJ whole genome shotgun (WGS) entry which is preliminary data.</text>
</comment>
<sequence>GIPTINDFFNKKTALNIVKEHGKAKIITAANVFAHVKDLVSFIEGVKELLTDEGMFVQESHYFLNLLTGMQWDSIYHEHLRYYSLRSLIYLFNKFDMQIFDVERLPVHGGSIRTYACRKGSYPISENVDKLLKIEKEQGLFDKETYFSFGKKVLNHKFEIQEMLRNIKKEDKKIVSIGAPAKGNTLLNYCNITSDILDYAVEKSDLKIGLYTPGMHIKVVDEKILFKEQPDYALLLSWNIADELIPKLKRLGYKGKIIIPLPSPHVVE</sequence>
<name>X0TL24_9ZZZZ</name>
<feature type="domain" description="C-methyltransferase" evidence="1">
    <location>
        <begin position="106"/>
        <end position="262"/>
    </location>
</feature>
<dbReference type="InterPro" id="IPR029063">
    <property type="entry name" value="SAM-dependent_MTases_sf"/>
</dbReference>
<dbReference type="AlphaFoldDB" id="X0TL24"/>
<dbReference type="Gene3D" id="6.10.250.3100">
    <property type="match status" value="1"/>
</dbReference>
<dbReference type="EMBL" id="BARS01003050">
    <property type="protein sequence ID" value="GAF76795.1"/>
    <property type="molecule type" value="Genomic_DNA"/>
</dbReference>
<dbReference type="SUPFAM" id="SSF53335">
    <property type="entry name" value="S-adenosyl-L-methionine-dependent methyltransferases"/>
    <property type="match status" value="1"/>
</dbReference>
<dbReference type="Gene3D" id="3.40.50.720">
    <property type="entry name" value="NAD(P)-binding Rossmann-like Domain"/>
    <property type="match status" value="1"/>
</dbReference>
<dbReference type="Pfam" id="PF08484">
    <property type="entry name" value="Methyltransf_14"/>
    <property type="match status" value="1"/>
</dbReference>
<organism evidence="2">
    <name type="scientific">marine sediment metagenome</name>
    <dbReference type="NCBI Taxonomy" id="412755"/>
    <lineage>
        <taxon>unclassified sequences</taxon>
        <taxon>metagenomes</taxon>
        <taxon>ecological metagenomes</taxon>
    </lineage>
</organism>
<evidence type="ECO:0000259" key="1">
    <source>
        <dbReference type="Pfam" id="PF08484"/>
    </source>
</evidence>
<dbReference type="InterPro" id="IPR013691">
    <property type="entry name" value="MeTrfase_14"/>
</dbReference>
<feature type="non-terminal residue" evidence="2">
    <location>
        <position position="1"/>
    </location>
</feature>
<proteinExistence type="predicted"/>
<reference evidence="2" key="1">
    <citation type="journal article" date="2014" name="Front. Microbiol.">
        <title>High frequency of phylogenetically diverse reductive dehalogenase-homologous genes in deep subseafloor sedimentary metagenomes.</title>
        <authorList>
            <person name="Kawai M."/>
            <person name="Futagami T."/>
            <person name="Toyoda A."/>
            <person name="Takaki Y."/>
            <person name="Nishi S."/>
            <person name="Hori S."/>
            <person name="Arai W."/>
            <person name="Tsubouchi T."/>
            <person name="Morono Y."/>
            <person name="Uchiyama I."/>
            <person name="Ito T."/>
            <person name="Fujiyama A."/>
            <person name="Inagaki F."/>
            <person name="Takami H."/>
        </authorList>
    </citation>
    <scope>NUCLEOTIDE SEQUENCE</scope>
    <source>
        <strain evidence="2">Expedition CK06-06</strain>
    </source>
</reference>
<dbReference type="Gene3D" id="3.40.50.150">
    <property type="entry name" value="Vaccinia Virus protein VP39"/>
    <property type="match status" value="1"/>
</dbReference>
<evidence type="ECO:0000313" key="2">
    <source>
        <dbReference type="EMBL" id="GAF76795.1"/>
    </source>
</evidence>